<protein>
    <submittedName>
        <fullName evidence="2">Uncharacterized protein</fullName>
    </submittedName>
</protein>
<evidence type="ECO:0000313" key="2">
    <source>
        <dbReference type="EMBL" id="DAD65696.1"/>
    </source>
</evidence>
<accession>A0A8S5L6Z6</accession>
<feature type="transmembrane region" description="Helical" evidence="1">
    <location>
        <begin position="6"/>
        <end position="27"/>
    </location>
</feature>
<organism evidence="2">
    <name type="scientific">Siphoviridae sp. ctnFV5</name>
    <dbReference type="NCBI Taxonomy" id="2823600"/>
    <lineage>
        <taxon>Viruses</taxon>
        <taxon>Duplodnaviria</taxon>
        <taxon>Heunggongvirae</taxon>
        <taxon>Uroviricota</taxon>
        <taxon>Caudoviricetes</taxon>
    </lineage>
</organism>
<keyword evidence="1" id="KW-0812">Transmembrane</keyword>
<keyword evidence="1" id="KW-0472">Membrane</keyword>
<dbReference type="EMBL" id="BK014647">
    <property type="protein sequence ID" value="DAD65696.1"/>
    <property type="molecule type" value="Genomic_DNA"/>
</dbReference>
<evidence type="ECO:0000256" key="1">
    <source>
        <dbReference type="SAM" id="Phobius"/>
    </source>
</evidence>
<proteinExistence type="predicted"/>
<sequence length="151" mass="17511">MGTEMVLSISVGILTLLTTFLVCWQFYNTYQLDKYRRTLDCKLKQVMQDNKSLSYAMFSLTTSYIAIYNNRDLNECIAYHFSAIEEVNNITNKEIRDEITETVSSLISEITNRSKTLQITAKQKDDFLKIAKKSSNKKELQRIINNIKITS</sequence>
<keyword evidence="1" id="KW-1133">Transmembrane helix</keyword>
<name>A0A8S5L6Z6_9CAUD</name>
<reference evidence="2" key="1">
    <citation type="journal article" date="2021" name="Proc. Natl. Acad. Sci. U.S.A.">
        <title>A Catalog of Tens of Thousands of Viruses from Human Metagenomes Reveals Hidden Associations with Chronic Diseases.</title>
        <authorList>
            <person name="Tisza M.J."/>
            <person name="Buck C.B."/>
        </authorList>
    </citation>
    <scope>NUCLEOTIDE SEQUENCE</scope>
    <source>
        <strain evidence="2">CtnFV5</strain>
    </source>
</reference>